<name>A0A2P2EC31_9PROT</name>
<keyword evidence="9" id="KW-1185">Reference proteome</keyword>
<dbReference type="RefSeq" id="WP_108985491.1">
    <property type="nucleotide sequence ID" value="NZ_BFBR01000007.1"/>
</dbReference>
<keyword evidence="8" id="KW-0969">Cilium</keyword>
<comment type="similarity">
    <text evidence="2">Belongs to the GTP-binding SRP family.</text>
</comment>
<dbReference type="OrthoDB" id="9778554at2"/>
<dbReference type="GO" id="GO:0005886">
    <property type="term" value="C:plasma membrane"/>
    <property type="evidence" value="ECO:0007669"/>
    <property type="project" value="UniProtKB-SubCell"/>
</dbReference>
<dbReference type="InterPro" id="IPR027417">
    <property type="entry name" value="P-loop_NTPase"/>
</dbReference>
<feature type="compositionally biased region" description="Low complexity" evidence="6">
    <location>
        <begin position="173"/>
        <end position="183"/>
    </location>
</feature>
<comment type="caution">
    <text evidence="8">The sequence shown here is derived from an EMBL/GenBank/DDBJ whole genome shotgun (WGS) entry which is preliminary data.</text>
</comment>
<dbReference type="PANTHER" id="PTHR43134:SF3">
    <property type="entry name" value="FLAGELLAR BIOSYNTHESIS PROTEIN FLHF"/>
    <property type="match status" value="1"/>
</dbReference>
<gene>
    <name evidence="8" type="primary">flhF</name>
    <name evidence="8" type="ORF">PbB2_02316</name>
</gene>
<sequence>MRVHTFFAPTLPEAIAQVRSELGPKAVVLSWRNTRGGIEISASTEGKVRPKAALPQSPADKNPRPDRPAQGETLAQHFKPEDFLTEPAPKPVRDPTPQAQTPPPAASPTAQKSAPISGRGAAALLGRQGVPARAPAAPVAAEPKRAEGAPTKSVNRPAPVAAQPSATKIAGKPAPAKASLPQQAPLPPKAEPAPEIVAPSRLALFLARAGLSREQAMAMAVSDHPQLRHGLAETFAEKLTFDPIEAAPMRPLVLVGPPGAGKTAAVAKLAARALAVGAETLLISVDSERCGGAEQLAAMATRLGTGFETATTMQDLSRLTKQARQAGHCVLVDAAAASPMQPADMRATARLIDDVGLEPILCIPADMRFEDMSDLVQGFATLGTRRAIATRFDLTPRRASVLYALHLADMALAQISATPFITGGIAIASAHRVAALLMEPFDDLSDGTAA</sequence>
<evidence type="ECO:0000313" key="9">
    <source>
        <dbReference type="Proteomes" id="UP000245086"/>
    </source>
</evidence>
<keyword evidence="8" id="KW-0282">Flagellum</keyword>
<feature type="domain" description="SRP54-type proteins GTP-binding" evidence="7">
    <location>
        <begin position="249"/>
        <end position="439"/>
    </location>
</feature>
<feature type="compositionally biased region" description="Low complexity" evidence="6">
    <location>
        <begin position="107"/>
        <end position="116"/>
    </location>
</feature>
<accession>A0A2P2EC31</accession>
<keyword evidence="4" id="KW-0342">GTP-binding</keyword>
<evidence type="ECO:0000256" key="3">
    <source>
        <dbReference type="ARBA" id="ARBA00022741"/>
    </source>
</evidence>
<feature type="region of interest" description="Disordered" evidence="6">
    <location>
        <begin position="40"/>
        <end position="116"/>
    </location>
</feature>
<dbReference type="GO" id="GO:0005525">
    <property type="term" value="F:GTP binding"/>
    <property type="evidence" value="ECO:0007669"/>
    <property type="project" value="UniProtKB-KW"/>
</dbReference>
<reference evidence="8 9" key="1">
    <citation type="journal article" date="2018" name="Genome Announc.">
        <title>Draft Genome Sequence of "Candidatus Phycosocius bacilliformis," an Alphaproteobacterial Ectosymbiont of the Hydrocarbon-Producing Green Alga Botryococcus braunii.</title>
        <authorList>
            <person name="Tanabe Y."/>
            <person name="Yamaguchi H."/>
            <person name="Watanabe M.M."/>
        </authorList>
    </citation>
    <scope>NUCLEOTIDE SEQUENCE [LARGE SCALE GENOMIC DNA]</scope>
    <source>
        <strain evidence="8 9">BOTRYCO-2</strain>
    </source>
</reference>
<evidence type="ECO:0000256" key="6">
    <source>
        <dbReference type="SAM" id="MobiDB-lite"/>
    </source>
</evidence>
<evidence type="ECO:0000256" key="5">
    <source>
        <dbReference type="ARBA" id="ARBA00023136"/>
    </source>
</evidence>
<proteinExistence type="inferred from homology"/>
<organism evidence="8 9">
    <name type="scientific">Candidatus Phycosocius bacilliformis</name>
    <dbReference type="NCBI Taxonomy" id="1445552"/>
    <lineage>
        <taxon>Bacteria</taxon>
        <taxon>Pseudomonadati</taxon>
        <taxon>Pseudomonadota</taxon>
        <taxon>Alphaproteobacteria</taxon>
        <taxon>Caulobacterales</taxon>
        <taxon>Caulobacterales incertae sedis</taxon>
        <taxon>Candidatus Phycosocius</taxon>
    </lineage>
</organism>
<dbReference type="SMART" id="SM00962">
    <property type="entry name" value="SRP54"/>
    <property type="match status" value="1"/>
</dbReference>
<dbReference type="SUPFAM" id="SSF52540">
    <property type="entry name" value="P-loop containing nucleoside triphosphate hydrolases"/>
    <property type="match status" value="1"/>
</dbReference>
<dbReference type="PANTHER" id="PTHR43134">
    <property type="entry name" value="SIGNAL RECOGNITION PARTICLE RECEPTOR SUBUNIT ALPHA"/>
    <property type="match status" value="1"/>
</dbReference>
<keyword evidence="8" id="KW-0966">Cell projection</keyword>
<feature type="region of interest" description="Disordered" evidence="6">
    <location>
        <begin position="134"/>
        <end position="193"/>
    </location>
</feature>
<keyword evidence="5" id="KW-0472">Membrane</keyword>
<evidence type="ECO:0000313" key="8">
    <source>
        <dbReference type="EMBL" id="GBF58628.1"/>
    </source>
</evidence>
<keyword evidence="3" id="KW-0547">Nucleotide-binding</keyword>
<dbReference type="Gene3D" id="3.40.50.300">
    <property type="entry name" value="P-loop containing nucleotide triphosphate hydrolases"/>
    <property type="match status" value="1"/>
</dbReference>
<evidence type="ECO:0000256" key="1">
    <source>
        <dbReference type="ARBA" id="ARBA00004413"/>
    </source>
</evidence>
<dbReference type="InterPro" id="IPR000897">
    <property type="entry name" value="SRP54_GTPase_dom"/>
</dbReference>
<comment type="subcellular location">
    <subcellularLocation>
        <location evidence="1">Cell membrane</location>
        <topology evidence="1">Peripheral membrane protein</topology>
        <orientation evidence="1">Cytoplasmic side</orientation>
    </subcellularLocation>
</comment>
<dbReference type="GO" id="GO:0006614">
    <property type="term" value="P:SRP-dependent cotranslational protein targeting to membrane"/>
    <property type="evidence" value="ECO:0007669"/>
    <property type="project" value="InterPro"/>
</dbReference>
<dbReference type="Pfam" id="PF00448">
    <property type="entry name" value="SRP54"/>
    <property type="match status" value="1"/>
</dbReference>
<dbReference type="Proteomes" id="UP000245086">
    <property type="component" value="Unassembled WGS sequence"/>
</dbReference>
<evidence type="ECO:0000256" key="2">
    <source>
        <dbReference type="ARBA" id="ARBA00008531"/>
    </source>
</evidence>
<evidence type="ECO:0000256" key="4">
    <source>
        <dbReference type="ARBA" id="ARBA00023134"/>
    </source>
</evidence>
<dbReference type="EMBL" id="BFBR01000007">
    <property type="protein sequence ID" value="GBF58628.1"/>
    <property type="molecule type" value="Genomic_DNA"/>
</dbReference>
<dbReference type="GO" id="GO:0003924">
    <property type="term" value="F:GTPase activity"/>
    <property type="evidence" value="ECO:0007669"/>
    <property type="project" value="TreeGrafter"/>
</dbReference>
<dbReference type="AlphaFoldDB" id="A0A2P2EC31"/>
<protein>
    <submittedName>
        <fullName evidence="8">Flagellar biosynthesis protein FlhF</fullName>
    </submittedName>
</protein>
<evidence type="ECO:0000259" key="7">
    <source>
        <dbReference type="SMART" id="SM00962"/>
    </source>
</evidence>
<dbReference type="GO" id="GO:0005047">
    <property type="term" value="F:signal recognition particle binding"/>
    <property type="evidence" value="ECO:0007669"/>
    <property type="project" value="TreeGrafter"/>
</dbReference>